<feature type="compositionally biased region" description="Low complexity" evidence="15">
    <location>
        <begin position="167"/>
        <end position="179"/>
    </location>
</feature>
<keyword evidence="7 16" id="KW-0472">Membrane</keyword>
<sequence>MRRGGCSGSHGVGGRRATPRGAGWGTWQGWRGQRRAWRPPPSGGAPRRRGGEEAQDWTRLRSCTPRGRGGQSGVRGDRCTGLRTGGGSPVQWPPRSPRPRPPRMLSDWPSLYMKAVSSSVWPRSRKARTAAALAAASMRRPISMVPSTVAGRAGVPEAARGGDSGRDMAAAAAARSSGAGTPGAQRSAPPATARPTARSMTSAPAHWAPGAPPTRLGAGPREGGADARRPHARAVRSRPSRRRRSYAARGRGHAAPGRGFGSADPGCAVRPQKPGGRRVVARSHGLEEGGLRQLLRLPQRLPPVDMGRVRRMCPGWLGRGQRGPGLDLHSLFCSIHLPPVHQGLQGRQHGPGAVSVVPLGLDRRRLLQPHRLLPGRPAAPAGGSRGGWGVRVGGSWQEHPAPDHCSCRAALVHTLSGPVARLQNEHIKPEGASGVLGTPLSCQGWGGPGGGKVCLRGAGWQVPGTTGRHRIFPAGKASAGTLSSPLSPICPAEARPPPPSVRAVRALRVLRGRGPRRGPRRSGRRGRGSGRLLRAWCPEPRFPQTYTAVYYVLADLLMLSLYFHYKFKKRPSALSAPINAALLVSSGVACGTPLLRRAGPEAAPAEVFRGRTLLSVEPGSKPFTQQEIIGFVIGSVSSVLYLLSRLPQIRTNFLRKSTQGVSYSLFALVMLGNTLYGLSVLLKNPEVGQSEGSYLLHHLPWLVGSLGVLLLDTIISIQFLVYRDTATSSERQPLLPS</sequence>
<feature type="compositionally biased region" description="Gly residues" evidence="15">
    <location>
        <begin position="1"/>
        <end position="14"/>
    </location>
</feature>
<keyword evidence="2" id="KW-0813">Transport</keyword>
<evidence type="ECO:0000256" key="10">
    <source>
        <dbReference type="ARBA" id="ARBA00038039"/>
    </source>
</evidence>
<keyword evidence="6 16" id="KW-1133">Transmembrane helix</keyword>
<dbReference type="InterPro" id="IPR006603">
    <property type="entry name" value="PQ-loop_rpt"/>
</dbReference>
<dbReference type="PANTHER" id="PTHR16201:SF36">
    <property type="entry name" value="LYSOSOMAL AMINO ACID TRANSPORTER 1 HOMOLOG"/>
    <property type="match status" value="1"/>
</dbReference>
<evidence type="ECO:0000256" key="12">
    <source>
        <dbReference type="ARBA" id="ARBA00068323"/>
    </source>
</evidence>
<evidence type="ECO:0000256" key="8">
    <source>
        <dbReference type="ARBA" id="ARBA00023180"/>
    </source>
</evidence>
<dbReference type="Ensembl" id="ENSCAFT00030015251.1">
    <property type="protein sequence ID" value="ENSCAFP00030013297.1"/>
    <property type="gene ID" value="ENSCAFG00030008293.1"/>
</dbReference>
<evidence type="ECO:0000313" key="17">
    <source>
        <dbReference type="Ensembl" id="ENSCAFP00030013297.1"/>
    </source>
</evidence>
<evidence type="ECO:0000256" key="3">
    <source>
        <dbReference type="ARBA" id="ARBA00022692"/>
    </source>
</evidence>
<proteinExistence type="inferred from homology"/>
<dbReference type="Gene3D" id="1.20.1280.290">
    <property type="match status" value="1"/>
</dbReference>
<feature type="transmembrane region" description="Helical" evidence="16">
    <location>
        <begin position="548"/>
        <end position="565"/>
    </location>
</feature>
<feature type="compositionally biased region" description="Basic residues" evidence="15">
    <location>
        <begin position="509"/>
        <end position="528"/>
    </location>
</feature>
<dbReference type="Proteomes" id="UP000694429">
    <property type="component" value="Chromosome 2"/>
</dbReference>
<evidence type="ECO:0000256" key="2">
    <source>
        <dbReference type="ARBA" id="ARBA00022448"/>
    </source>
</evidence>
<feature type="transmembrane region" description="Helical" evidence="16">
    <location>
        <begin position="663"/>
        <end position="682"/>
    </location>
</feature>
<evidence type="ECO:0000256" key="11">
    <source>
        <dbReference type="ARBA" id="ARBA00056009"/>
    </source>
</evidence>
<dbReference type="GO" id="GO:0005765">
    <property type="term" value="C:lysosomal membrane"/>
    <property type="evidence" value="ECO:0007669"/>
    <property type="project" value="UniProtKB-SubCell"/>
</dbReference>
<dbReference type="InterPro" id="IPR051415">
    <property type="entry name" value="LAAT-1"/>
</dbReference>
<dbReference type="Pfam" id="PF04193">
    <property type="entry name" value="PQ-loop"/>
    <property type="match status" value="1"/>
</dbReference>
<evidence type="ECO:0000256" key="6">
    <source>
        <dbReference type="ARBA" id="ARBA00022989"/>
    </source>
</evidence>
<feature type="compositionally biased region" description="Basic residues" evidence="15">
    <location>
        <begin position="230"/>
        <end position="252"/>
    </location>
</feature>
<accession>A0A8C0MSE0</accession>
<feature type="region of interest" description="Disordered" evidence="15">
    <location>
        <begin position="1"/>
        <end position="107"/>
    </location>
</feature>
<evidence type="ECO:0000256" key="14">
    <source>
        <dbReference type="ARBA" id="ARBA00081269"/>
    </source>
</evidence>
<organism evidence="17 18">
    <name type="scientific">Canis lupus familiaris</name>
    <name type="common">Dog</name>
    <name type="synonym">Canis familiaris</name>
    <dbReference type="NCBI Taxonomy" id="9615"/>
    <lineage>
        <taxon>Eukaryota</taxon>
        <taxon>Metazoa</taxon>
        <taxon>Chordata</taxon>
        <taxon>Craniata</taxon>
        <taxon>Vertebrata</taxon>
        <taxon>Euteleostomi</taxon>
        <taxon>Mammalia</taxon>
        <taxon>Eutheria</taxon>
        <taxon>Laurasiatheria</taxon>
        <taxon>Carnivora</taxon>
        <taxon>Caniformia</taxon>
        <taxon>Canidae</taxon>
        <taxon>Canis</taxon>
    </lineage>
</organism>
<feature type="compositionally biased region" description="Low complexity" evidence="15">
    <location>
        <begin position="186"/>
        <end position="203"/>
    </location>
</feature>
<dbReference type="PANTHER" id="PTHR16201">
    <property type="entry name" value="SEVEN TRANSMEMBRANE PROTEIN 1-RELATED"/>
    <property type="match status" value="1"/>
</dbReference>
<feature type="compositionally biased region" description="Basic and acidic residues" evidence="15">
    <location>
        <begin position="49"/>
        <end position="59"/>
    </location>
</feature>
<protein>
    <recommendedName>
        <fullName evidence="12">Lysosomal amino acid transporter 1 homolog</fullName>
    </recommendedName>
    <alternativeName>
        <fullName evidence="13">PQ-loop repeat-containing protein 2</fullName>
    </alternativeName>
    <alternativeName>
        <fullName evidence="14">Solute carrier family 66 member 1</fullName>
    </alternativeName>
</protein>
<feature type="transmembrane region" description="Helical" evidence="16">
    <location>
        <begin position="577"/>
        <end position="595"/>
    </location>
</feature>
<comment type="subcellular location">
    <subcellularLocation>
        <location evidence="1">Lysosome membrane</location>
        <topology evidence="1">Multi-pass membrane protein</topology>
    </subcellularLocation>
</comment>
<name>A0A8C0MSE0_CANLF</name>
<keyword evidence="8" id="KW-0325">Glycoprotein</keyword>
<evidence type="ECO:0000256" key="7">
    <source>
        <dbReference type="ARBA" id="ARBA00023136"/>
    </source>
</evidence>
<dbReference type="GO" id="GO:0006865">
    <property type="term" value="P:amino acid transport"/>
    <property type="evidence" value="ECO:0007669"/>
    <property type="project" value="UniProtKB-KW"/>
</dbReference>
<evidence type="ECO:0000313" key="18">
    <source>
        <dbReference type="Proteomes" id="UP000694429"/>
    </source>
</evidence>
<dbReference type="FunFam" id="1.20.1280.290:FF:000017">
    <property type="entry name" value="lysosomal amino acid transporter 1 homolog"/>
    <property type="match status" value="1"/>
</dbReference>
<evidence type="ECO:0000256" key="1">
    <source>
        <dbReference type="ARBA" id="ARBA00004155"/>
    </source>
</evidence>
<reference evidence="17" key="1">
    <citation type="submission" date="2019-03" db="EMBL/GenBank/DDBJ databases">
        <authorList>
            <person name="Warren W.C."/>
            <person name="Johnson G.S."/>
        </authorList>
    </citation>
    <scope>NUCLEOTIDE SEQUENCE [LARGE SCALE GENOMIC DNA]</scope>
    <source>
        <strain evidence="17">Basenji</strain>
    </source>
</reference>
<keyword evidence="9" id="KW-0458">Lysosome</keyword>
<evidence type="ECO:0000256" key="15">
    <source>
        <dbReference type="SAM" id="MobiDB-lite"/>
    </source>
</evidence>
<dbReference type="AlphaFoldDB" id="A0A8C0MSE0"/>
<keyword evidence="3 16" id="KW-0812">Transmembrane</keyword>
<comment type="similarity">
    <text evidence="10">Belongs to the laat-1 family.</text>
</comment>
<gene>
    <name evidence="17" type="primary">SLC66A1</name>
</gene>
<dbReference type="SMART" id="SM00679">
    <property type="entry name" value="CTNS"/>
    <property type="match status" value="1"/>
</dbReference>
<evidence type="ECO:0000256" key="4">
    <source>
        <dbReference type="ARBA" id="ARBA00022737"/>
    </source>
</evidence>
<feature type="region of interest" description="Disordered" evidence="15">
    <location>
        <begin position="509"/>
        <end position="530"/>
    </location>
</feature>
<evidence type="ECO:0000256" key="5">
    <source>
        <dbReference type="ARBA" id="ARBA00022970"/>
    </source>
</evidence>
<keyword evidence="4" id="KW-0677">Repeat</keyword>
<evidence type="ECO:0000256" key="13">
    <source>
        <dbReference type="ARBA" id="ARBA00079342"/>
    </source>
</evidence>
<feature type="transmembrane region" description="Helical" evidence="16">
    <location>
        <begin position="702"/>
        <end position="722"/>
    </location>
</feature>
<comment type="function">
    <text evidence="11">Amino acid transporter that specifically mediates the pH-dependent export of the cationic amino acids arginine, histidine and lysine from lysosomes.</text>
</comment>
<keyword evidence="5" id="KW-0029">Amino-acid transport</keyword>
<evidence type="ECO:0000256" key="9">
    <source>
        <dbReference type="ARBA" id="ARBA00023228"/>
    </source>
</evidence>
<reference evidence="17" key="2">
    <citation type="submission" date="2025-08" db="UniProtKB">
        <authorList>
            <consortium name="Ensembl"/>
        </authorList>
    </citation>
    <scope>IDENTIFICATION</scope>
</reference>
<feature type="transmembrane region" description="Helical" evidence="16">
    <location>
        <begin position="623"/>
        <end position="643"/>
    </location>
</feature>
<evidence type="ECO:0000256" key="16">
    <source>
        <dbReference type="SAM" id="Phobius"/>
    </source>
</evidence>
<feature type="region of interest" description="Disordered" evidence="15">
    <location>
        <begin position="154"/>
        <end position="276"/>
    </location>
</feature>